<dbReference type="OrthoDB" id="62120at2759"/>
<dbReference type="GO" id="GO:0009986">
    <property type="term" value="C:cell surface"/>
    <property type="evidence" value="ECO:0007669"/>
    <property type="project" value="TreeGrafter"/>
</dbReference>
<dbReference type="AlphaFoldDB" id="A0A9P6VZ34"/>
<proteinExistence type="inferred from homology"/>
<organism evidence="10 11">
    <name type="scientific">Rhodotorula mucilaginosa</name>
    <name type="common">Yeast</name>
    <name type="synonym">Rhodotorula rubra</name>
    <dbReference type="NCBI Taxonomy" id="5537"/>
    <lineage>
        <taxon>Eukaryota</taxon>
        <taxon>Fungi</taxon>
        <taxon>Dikarya</taxon>
        <taxon>Basidiomycota</taxon>
        <taxon>Pucciniomycotina</taxon>
        <taxon>Microbotryomycetes</taxon>
        <taxon>Sporidiobolales</taxon>
        <taxon>Sporidiobolaceae</taxon>
        <taxon>Rhodotorula</taxon>
    </lineage>
</organism>
<dbReference type="Proteomes" id="UP000777482">
    <property type="component" value="Unassembled WGS sequence"/>
</dbReference>
<evidence type="ECO:0000256" key="5">
    <source>
        <dbReference type="ARBA" id="ARBA00023316"/>
    </source>
</evidence>
<evidence type="ECO:0000256" key="2">
    <source>
        <dbReference type="ARBA" id="ARBA00022801"/>
    </source>
</evidence>
<keyword evidence="5" id="KW-0961">Cell wall biogenesis/degradation</keyword>
<keyword evidence="2" id="KW-0378">Hydrolase</keyword>
<feature type="region of interest" description="Disordered" evidence="8">
    <location>
        <begin position="617"/>
        <end position="647"/>
    </location>
</feature>
<evidence type="ECO:0000256" key="4">
    <source>
        <dbReference type="ARBA" id="ARBA00023295"/>
    </source>
</evidence>
<comment type="similarity">
    <text evidence="1">Belongs to the glycosyl hydrolase 5 (cellulase A) family.</text>
</comment>
<keyword evidence="9" id="KW-0812">Transmembrane</keyword>
<comment type="catalytic activity">
    <reaction evidence="6">
        <text>Successive hydrolysis of beta-D-glucose units from the non-reducing ends of (1-&gt;3)-beta-D-glucans, releasing alpha-glucose.</text>
        <dbReference type="EC" id="3.2.1.58"/>
    </reaction>
</comment>
<keyword evidence="11" id="KW-1185">Reference proteome</keyword>
<evidence type="ECO:0000256" key="1">
    <source>
        <dbReference type="ARBA" id="ARBA00005641"/>
    </source>
</evidence>
<feature type="compositionally biased region" description="Basic and acidic residues" evidence="8">
    <location>
        <begin position="617"/>
        <end position="627"/>
    </location>
</feature>
<keyword evidence="9" id="KW-0472">Membrane</keyword>
<dbReference type="PANTHER" id="PTHR31297:SF34">
    <property type="entry name" value="GLUCAN 1,3-BETA-GLUCOSIDASE 2"/>
    <property type="match status" value="1"/>
</dbReference>
<evidence type="ECO:0000256" key="9">
    <source>
        <dbReference type="SAM" id="Phobius"/>
    </source>
</evidence>
<dbReference type="EC" id="3.2.1.58" evidence="7"/>
<gene>
    <name evidence="10" type="ORF">C6P46_005282</name>
</gene>
<dbReference type="InterPro" id="IPR017853">
    <property type="entry name" value="GH"/>
</dbReference>
<sequence length="740" mass="82758">MAALSSVPLQLGTRRRLGLLPLLLLATALALVAVTVLLHFKAPSSSSWTSTSLVSPAAYIAGLVRTGAAEISHPVNNEWEGGIGPTDSFNWQRGSDGDLVQLDNGTTITYRNPFGGTFDANPFSYEARAQHFSKPLSEPWDWETDRIRGVNLGGWLSLEPFITPSLFECYVDHVPEPARDEWTLSELVRADESLEPAVAGGADTNLGTERLERFLRREHYEQFITEHDFAEIAAAGLNWIRLPFPFWAIETWPGEPFLENVAWEYVLKAIEWARKYGLRINLDLHSLPGSQNGWNHSGKLGPIGFLQSAMGLANAQRTLDYLAALAEFFISDTISYAEAYERIRNVTGYGAGNGPVIVIHDGFKGTRRWAHFLETQTSFRVNVNVKGRPIANGGSTRNKHRVETKTRWIAGLDRVALDSHRYMAFLEPQGLSGIEDHLMKVRMKPCLKWAADFNRTFSTFGIPVSGEFSLAINDCGRFLNNVGEGNRLEGTFPNELHPQFPPSAPVGTCEFWERYDLWDEDMKSSLQDFARAQMDAFQVRTPPYAKCIESSAHDRYLPPQNWFYWTWKTTPSSRHFPHLEANPLWSYSLGVRQGWLPRDPRDAEGFCFSHPRDGVAEPRRYSRRPTDPWKVGKAGMEEAGPIPPEVRERDRATWPPLELNPPNGGVDGVDGAGPETANLPVYERGRENATPLRGPVGSRKVHGRLDWVQPIEGCDYPDAWGGVQDFQGASRCTAAVRGVA</sequence>
<accession>A0A9P6VZ34</accession>
<keyword evidence="3" id="KW-0325">Glycoprotein</keyword>
<dbReference type="GO" id="GO:0005576">
    <property type="term" value="C:extracellular region"/>
    <property type="evidence" value="ECO:0007669"/>
    <property type="project" value="TreeGrafter"/>
</dbReference>
<evidence type="ECO:0000313" key="10">
    <source>
        <dbReference type="EMBL" id="KAG0659229.1"/>
    </source>
</evidence>
<evidence type="ECO:0000256" key="7">
    <source>
        <dbReference type="ARBA" id="ARBA00038929"/>
    </source>
</evidence>
<comment type="caution">
    <text evidence="10">The sequence shown here is derived from an EMBL/GenBank/DDBJ whole genome shotgun (WGS) entry which is preliminary data.</text>
</comment>
<evidence type="ECO:0000256" key="8">
    <source>
        <dbReference type="SAM" id="MobiDB-lite"/>
    </source>
</evidence>
<evidence type="ECO:0000256" key="3">
    <source>
        <dbReference type="ARBA" id="ARBA00023180"/>
    </source>
</evidence>
<evidence type="ECO:0000256" key="6">
    <source>
        <dbReference type="ARBA" id="ARBA00036824"/>
    </source>
</evidence>
<keyword evidence="4" id="KW-0326">Glycosidase</keyword>
<evidence type="ECO:0000313" key="11">
    <source>
        <dbReference type="Proteomes" id="UP000777482"/>
    </source>
</evidence>
<dbReference type="GO" id="GO:0004338">
    <property type="term" value="F:glucan exo-1,3-beta-glucosidase activity"/>
    <property type="evidence" value="ECO:0007669"/>
    <property type="project" value="UniProtKB-EC"/>
</dbReference>
<dbReference type="GO" id="GO:0071555">
    <property type="term" value="P:cell wall organization"/>
    <property type="evidence" value="ECO:0007669"/>
    <property type="project" value="UniProtKB-KW"/>
</dbReference>
<feature type="transmembrane region" description="Helical" evidence="9">
    <location>
        <begin position="20"/>
        <end position="40"/>
    </location>
</feature>
<protein>
    <recommendedName>
        <fullName evidence="7">glucan 1,3-beta-glucosidase</fullName>
        <ecNumber evidence="7">3.2.1.58</ecNumber>
    </recommendedName>
</protein>
<name>A0A9P6VZ34_RHOMI</name>
<dbReference type="Gene3D" id="3.20.20.80">
    <property type="entry name" value="Glycosidases"/>
    <property type="match status" value="2"/>
</dbReference>
<keyword evidence="9" id="KW-1133">Transmembrane helix</keyword>
<dbReference type="InterPro" id="IPR050386">
    <property type="entry name" value="Glycosyl_hydrolase_5"/>
</dbReference>
<reference evidence="10 11" key="1">
    <citation type="submission" date="2020-11" db="EMBL/GenBank/DDBJ databases">
        <title>Kefir isolates.</title>
        <authorList>
            <person name="Marcisauskas S."/>
            <person name="Kim Y."/>
            <person name="Blasche S."/>
        </authorList>
    </citation>
    <scope>NUCLEOTIDE SEQUENCE [LARGE SCALE GENOMIC DNA]</scope>
    <source>
        <strain evidence="10 11">KR</strain>
    </source>
</reference>
<dbReference type="EMBL" id="PUHQ01000056">
    <property type="protein sequence ID" value="KAG0659229.1"/>
    <property type="molecule type" value="Genomic_DNA"/>
</dbReference>
<dbReference type="PANTHER" id="PTHR31297">
    <property type="entry name" value="GLUCAN ENDO-1,6-BETA-GLUCOSIDASE B"/>
    <property type="match status" value="1"/>
</dbReference>
<dbReference type="GO" id="GO:0009251">
    <property type="term" value="P:glucan catabolic process"/>
    <property type="evidence" value="ECO:0007669"/>
    <property type="project" value="TreeGrafter"/>
</dbReference>
<dbReference type="SUPFAM" id="SSF51445">
    <property type="entry name" value="(Trans)glycosidases"/>
    <property type="match status" value="1"/>
</dbReference>